<feature type="chain" id="PRO_5040350832" description="Secreted protein" evidence="2">
    <location>
        <begin position="18"/>
        <end position="80"/>
    </location>
</feature>
<sequence>MLLVHCLPMFILSNCSARCITKSPRSTISRIPGCMAPLEGHFPSLHTFETMFHQELRSESGPIIPGAPRHAGSVDGPPGW</sequence>
<organism evidence="3 4">
    <name type="scientific">Rhodocollybia butyracea</name>
    <dbReference type="NCBI Taxonomy" id="206335"/>
    <lineage>
        <taxon>Eukaryota</taxon>
        <taxon>Fungi</taxon>
        <taxon>Dikarya</taxon>
        <taxon>Basidiomycota</taxon>
        <taxon>Agaricomycotina</taxon>
        <taxon>Agaricomycetes</taxon>
        <taxon>Agaricomycetidae</taxon>
        <taxon>Agaricales</taxon>
        <taxon>Marasmiineae</taxon>
        <taxon>Omphalotaceae</taxon>
        <taxon>Rhodocollybia</taxon>
    </lineage>
</organism>
<evidence type="ECO:0000256" key="2">
    <source>
        <dbReference type="SAM" id="SignalP"/>
    </source>
</evidence>
<comment type="caution">
    <text evidence="3">The sequence shown here is derived from an EMBL/GenBank/DDBJ whole genome shotgun (WGS) entry which is preliminary data.</text>
</comment>
<reference evidence="3" key="1">
    <citation type="submission" date="2020-11" db="EMBL/GenBank/DDBJ databases">
        <authorList>
            <consortium name="DOE Joint Genome Institute"/>
            <person name="Ahrendt S."/>
            <person name="Riley R."/>
            <person name="Andreopoulos W."/>
            <person name="Labutti K."/>
            <person name="Pangilinan J."/>
            <person name="Ruiz-Duenas F.J."/>
            <person name="Barrasa J.M."/>
            <person name="Sanchez-Garcia M."/>
            <person name="Camarero S."/>
            <person name="Miyauchi S."/>
            <person name="Serrano A."/>
            <person name="Linde D."/>
            <person name="Babiker R."/>
            <person name="Drula E."/>
            <person name="Ayuso-Fernandez I."/>
            <person name="Pacheco R."/>
            <person name="Padilla G."/>
            <person name="Ferreira P."/>
            <person name="Barriuso J."/>
            <person name="Kellner H."/>
            <person name="Castanera R."/>
            <person name="Alfaro M."/>
            <person name="Ramirez L."/>
            <person name="Pisabarro A.G."/>
            <person name="Kuo A."/>
            <person name="Tritt A."/>
            <person name="Lipzen A."/>
            <person name="He G."/>
            <person name="Yan M."/>
            <person name="Ng V."/>
            <person name="Cullen D."/>
            <person name="Martin F."/>
            <person name="Rosso M.-N."/>
            <person name="Henrissat B."/>
            <person name="Hibbett D."/>
            <person name="Martinez A.T."/>
            <person name="Grigoriev I.V."/>
        </authorList>
    </citation>
    <scope>NUCLEOTIDE SEQUENCE</scope>
    <source>
        <strain evidence="3">AH 40177</strain>
    </source>
</reference>
<gene>
    <name evidence="3" type="ORF">BDP27DRAFT_1338336</name>
</gene>
<dbReference type="AlphaFoldDB" id="A0A9P5P9A2"/>
<evidence type="ECO:0000256" key="1">
    <source>
        <dbReference type="SAM" id="MobiDB-lite"/>
    </source>
</evidence>
<name>A0A9P5P9A2_9AGAR</name>
<feature type="region of interest" description="Disordered" evidence="1">
    <location>
        <begin position="59"/>
        <end position="80"/>
    </location>
</feature>
<evidence type="ECO:0008006" key="5">
    <source>
        <dbReference type="Google" id="ProtNLM"/>
    </source>
</evidence>
<keyword evidence="2" id="KW-0732">Signal</keyword>
<feature type="signal peptide" evidence="2">
    <location>
        <begin position="1"/>
        <end position="17"/>
    </location>
</feature>
<evidence type="ECO:0000313" key="4">
    <source>
        <dbReference type="Proteomes" id="UP000772434"/>
    </source>
</evidence>
<proteinExistence type="predicted"/>
<dbReference type="EMBL" id="JADNRY010000207">
    <property type="protein sequence ID" value="KAF9061289.1"/>
    <property type="molecule type" value="Genomic_DNA"/>
</dbReference>
<evidence type="ECO:0000313" key="3">
    <source>
        <dbReference type="EMBL" id="KAF9061289.1"/>
    </source>
</evidence>
<keyword evidence="4" id="KW-1185">Reference proteome</keyword>
<protein>
    <recommendedName>
        <fullName evidence="5">Secreted protein</fullName>
    </recommendedName>
</protein>
<accession>A0A9P5P9A2</accession>
<dbReference type="Proteomes" id="UP000772434">
    <property type="component" value="Unassembled WGS sequence"/>
</dbReference>